<dbReference type="InterPro" id="IPR029058">
    <property type="entry name" value="AB_hydrolase_fold"/>
</dbReference>
<dbReference type="SUPFAM" id="SSF53474">
    <property type="entry name" value="alpha/beta-Hydrolases"/>
    <property type="match status" value="1"/>
</dbReference>
<protein>
    <submittedName>
        <fullName evidence="4">Alpha/beta hydrolase</fullName>
    </submittedName>
</protein>
<organism evidence="4 5">
    <name type="scientific">Lentzea tibetensis</name>
    <dbReference type="NCBI Taxonomy" id="2591470"/>
    <lineage>
        <taxon>Bacteria</taxon>
        <taxon>Bacillati</taxon>
        <taxon>Actinomycetota</taxon>
        <taxon>Actinomycetes</taxon>
        <taxon>Pseudonocardiales</taxon>
        <taxon>Pseudonocardiaceae</taxon>
        <taxon>Lentzea</taxon>
    </lineage>
</organism>
<dbReference type="OrthoDB" id="9796770at2"/>
<dbReference type="AlphaFoldDB" id="A0A563EMI6"/>
<sequence length="310" mass="33620">MIRPRWRVRRNSSSWARSTTSAVAIFGMMCSMARFTSYDGTELAYRIEGSGEPLICLAGGPGRASSYLGDLGGLSAHRQLVVLDNRGTGSSDSPEHPITYRRDFLVRDVEALRAHLGLDVVDVLGHSAGAGIAMGYAQDFPQRIGKLVLLTPALRSVGLSPEQSDWDSFLAARSGEPWFAQVVGALAKDKAGDNSVENRVAASPMLYGTWSSRAQEHAAAELQEWKYEVGLGYNAEGAFTPGVLRRALADFSHPVLVYCASADPISPVRRCAELVELFPNAQLIVHEGAGHYAWVDDPEWLVKQVATFLG</sequence>
<gene>
    <name evidence="4" type="ORF">FKR81_27800</name>
</gene>
<dbReference type="PANTHER" id="PTHR43798">
    <property type="entry name" value="MONOACYLGLYCEROL LIPASE"/>
    <property type="match status" value="1"/>
</dbReference>
<keyword evidence="2 4" id="KW-0378">Hydrolase</keyword>
<evidence type="ECO:0000313" key="4">
    <source>
        <dbReference type="EMBL" id="TWP48406.1"/>
    </source>
</evidence>
<dbReference type="PRINTS" id="PR00793">
    <property type="entry name" value="PROAMNOPTASE"/>
</dbReference>
<dbReference type="EMBL" id="VOBR01000020">
    <property type="protein sequence ID" value="TWP48406.1"/>
    <property type="molecule type" value="Genomic_DNA"/>
</dbReference>
<keyword evidence="5" id="KW-1185">Reference proteome</keyword>
<dbReference type="PRINTS" id="PR00111">
    <property type="entry name" value="ABHYDROLASE"/>
</dbReference>
<dbReference type="GO" id="GO:0016020">
    <property type="term" value="C:membrane"/>
    <property type="evidence" value="ECO:0007669"/>
    <property type="project" value="TreeGrafter"/>
</dbReference>
<dbReference type="InterPro" id="IPR002410">
    <property type="entry name" value="Peptidase_S33"/>
</dbReference>
<evidence type="ECO:0000313" key="5">
    <source>
        <dbReference type="Proteomes" id="UP000316639"/>
    </source>
</evidence>
<evidence type="ECO:0000256" key="2">
    <source>
        <dbReference type="ARBA" id="ARBA00022801"/>
    </source>
</evidence>
<evidence type="ECO:0000259" key="3">
    <source>
        <dbReference type="Pfam" id="PF00561"/>
    </source>
</evidence>
<feature type="domain" description="AB hydrolase-1" evidence="3">
    <location>
        <begin position="53"/>
        <end position="297"/>
    </location>
</feature>
<dbReference type="Pfam" id="PF00561">
    <property type="entry name" value="Abhydrolase_1"/>
    <property type="match status" value="1"/>
</dbReference>
<comment type="similarity">
    <text evidence="1">Belongs to the peptidase S33 family.</text>
</comment>
<dbReference type="Gene3D" id="3.40.50.1820">
    <property type="entry name" value="alpha/beta hydrolase"/>
    <property type="match status" value="1"/>
</dbReference>
<name>A0A563EMI6_9PSEU</name>
<dbReference type="InterPro" id="IPR000073">
    <property type="entry name" value="AB_hydrolase_1"/>
</dbReference>
<comment type="caution">
    <text evidence="4">The sequence shown here is derived from an EMBL/GenBank/DDBJ whole genome shotgun (WGS) entry which is preliminary data.</text>
</comment>
<dbReference type="GO" id="GO:0004177">
    <property type="term" value="F:aminopeptidase activity"/>
    <property type="evidence" value="ECO:0007669"/>
    <property type="project" value="UniProtKB-EC"/>
</dbReference>
<proteinExistence type="inferred from homology"/>
<accession>A0A563EMI6</accession>
<dbReference type="InterPro" id="IPR050266">
    <property type="entry name" value="AB_hydrolase_sf"/>
</dbReference>
<reference evidence="4 5" key="1">
    <citation type="submission" date="2019-07" db="EMBL/GenBank/DDBJ databases">
        <title>Lentzea xizangensis sp. nov., isolated from Qinghai-Tibetan Plateau Soils.</title>
        <authorList>
            <person name="Huang J."/>
        </authorList>
    </citation>
    <scope>NUCLEOTIDE SEQUENCE [LARGE SCALE GENOMIC DNA]</scope>
    <source>
        <strain evidence="4 5">FXJ1.1311</strain>
    </source>
</reference>
<dbReference type="GO" id="GO:0006508">
    <property type="term" value="P:proteolysis"/>
    <property type="evidence" value="ECO:0007669"/>
    <property type="project" value="InterPro"/>
</dbReference>
<evidence type="ECO:0000256" key="1">
    <source>
        <dbReference type="ARBA" id="ARBA00010088"/>
    </source>
</evidence>
<dbReference type="Proteomes" id="UP000316639">
    <property type="component" value="Unassembled WGS sequence"/>
</dbReference>
<dbReference type="PANTHER" id="PTHR43798:SF33">
    <property type="entry name" value="HYDROLASE, PUTATIVE (AFU_ORTHOLOGUE AFUA_2G14860)-RELATED"/>
    <property type="match status" value="1"/>
</dbReference>